<evidence type="ECO:0000313" key="7">
    <source>
        <dbReference type="Proteomes" id="UP000027586"/>
    </source>
</evidence>
<keyword evidence="1 5" id="KW-0853">WD repeat</keyword>
<organism evidence="6 7">
    <name type="scientific">Lichtheimia corymbifera JMRC:FSU:9682</name>
    <dbReference type="NCBI Taxonomy" id="1263082"/>
    <lineage>
        <taxon>Eukaryota</taxon>
        <taxon>Fungi</taxon>
        <taxon>Fungi incertae sedis</taxon>
        <taxon>Mucoromycota</taxon>
        <taxon>Mucoromycotina</taxon>
        <taxon>Mucoromycetes</taxon>
        <taxon>Mucorales</taxon>
        <taxon>Lichtheimiaceae</taxon>
        <taxon>Lichtheimia</taxon>
    </lineage>
</organism>
<dbReference type="InterPro" id="IPR036322">
    <property type="entry name" value="WD40_repeat_dom_sf"/>
</dbReference>
<dbReference type="PANTHER" id="PTHR19857">
    <property type="entry name" value="MITOCHONDRIAL DIVISION PROTEIN 1-RELATED"/>
    <property type="match status" value="1"/>
</dbReference>
<reference evidence="6" key="1">
    <citation type="submission" date="2013-08" db="EMBL/GenBank/DDBJ databases">
        <title>Gene expansion shapes genome architecture in the human pathogen Lichtheimia corymbifera: an evolutionary genomics analysis in the ancient terrestrial Mucorales (Mucoromycotina).</title>
        <authorList>
            <person name="Schwartze V.U."/>
            <person name="Winter S."/>
            <person name="Shelest E."/>
            <person name="Marcet-Houben M."/>
            <person name="Horn F."/>
            <person name="Wehner S."/>
            <person name="Hoffmann K."/>
            <person name="Riege K."/>
            <person name="Sammeth M."/>
            <person name="Nowrousian M."/>
            <person name="Valiante V."/>
            <person name="Linde J."/>
            <person name="Jacobsen I.D."/>
            <person name="Marz M."/>
            <person name="Brakhage A.A."/>
            <person name="Gabaldon T."/>
            <person name="Bocker S."/>
            <person name="Voigt K."/>
        </authorList>
    </citation>
    <scope>NUCLEOTIDE SEQUENCE [LARGE SCALE GENOMIC DNA]</scope>
    <source>
        <strain evidence="6">FSU 9682</strain>
    </source>
</reference>
<dbReference type="PROSITE" id="PS50082">
    <property type="entry name" value="WD_REPEATS_2"/>
    <property type="match status" value="2"/>
</dbReference>
<dbReference type="InterPro" id="IPR051179">
    <property type="entry name" value="WD_repeat_multifunction"/>
</dbReference>
<dbReference type="SMART" id="SM00320">
    <property type="entry name" value="WD40"/>
    <property type="match status" value="3"/>
</dbReference>
<keyword evidence="3" id="KW-0647">Proteasome</keyword>
<comment type="similarity">
    <text evidence="4">Belongs to the WD repeat PAAF1/RPN14 family.</text>
</comment>
<comment type="caution">
    <text evidence="6">The sequence shown here is derived from an EMBL/GenBank/DDBJ whole genome shotgun (WGS) entry which is preliminary data.</text>
</comment>
<accession>A0A068RMU8</accession>
<dbReference type="PANTHER" id="PTHR19857:SF19">
    <property type="entry name" value="26S PROTEASOME REGULATORY SUBUNIT RPN14"/>
    <property type="match status" value="1"/>
</dbReference>
<feature type="repeat" description="WD" evidence="5">
    <location>
        <begin position="180"/>
        <end position="221"/>
    </location>
</feature>
<name>A0A068RMU8_9FUNG</name>
<evidence type="ECO:0000313" key="6">
    <source>
        <dbReference type="EMBL" id="CDH50952.1"/>
    </source>
</evidence>
<dbReference type="Gene3D" id="2.130.10.10">
    <property type="entry name" value="YVTN repeat-like/Quinoprotein amine dehydrogenase"/>
    <property type="match status" value="2"/>
</dbReference>
<dbReference type="AlphaFoldDB" id="A0A068RMU8"/>
<evidence type="ECO:0000256" key="3">
    <source>
        <dbReference type="ARBA" id="ARBA00022942"/>
    </source>
</evidence>
<sequence>MQVLPQISIQPDWHEAVRDVVGQDTAEESFWASCYKKGGESIHGSVTIGKGSQPRSVALQGSEGITVGYINSRSFKMGCKSLDISDVMVYGPKMEFDLKDTKSVNAIDVTSNGDVYALGQADRIIIGNLSDGKEERVLQGHLDDVTTVQFFPSDQVILSGGADFQVKIWSAVDGSNPVTLVGHTSAITDTAIIDRGRNVLSSSRDGTIRLWHCGTSTTISIVAQYNVPVTKILLCPLPSQYTAATPDQLDEREVETSDKMVLAALGDGSVVGIHLGTKKELFRTEKQEAPLAALAYHSESGVFVTGDIHGKLSAYNQNEPQSPCLQWQRSEHAVTDLVIKLNEDGELAVFVANADGSLYQTSPILLAMKQPETLCLAGEYSGNELESIHCLKAIASKEANGHKRLICGNRAGHVMIY</sequence>
<proteinExistence type="inferred from homology"/>
<evidence type="ECO:0000256" key="2">
    <source>
        <dbReference type="ARBA" id="ARBA00022737"/>
    </source>
</evidence>
<dbReference type="STRING" id="1263082.A0A068RMU8"/>
<feature type="repeat" description="WD" evidence="5">
    <location>
        <begin position="138"/>
        <end position="179"/>
    </location>
</feature>
<dbReference type="InterPro" id="IPR001680">
    <property type="entry name" value="WD40_rpt"/>
</dbReference>
<dbReference type="OrthoDB" id="10257301at2759"/>
<dbReference type="Pfam" id="PF00400">
    <property type="entry name" value="WD40"/>
    <property type="match status" value="2"/>
</dbReference>
<dbReference type="Proteomes" id="UP000027586">
    <property type="component" value="Unassembled WGS sequence"/>
</dbReference>
<gene>
    <name evidence="6" type="ORF">LCOR_02624.1</name>
</gene>
<keyword evidence="7" id="KW-1185">Reference proteome</keyword>
<dbReference type="EMBL" id="CBTN010000008">
    <property type="protein sequence ID" value="CDH50952.1"/>
    <property type="molecule type" value="Genomic_DNA"/>
</dbReference>
<dbReference type="SUPFAM" id="SSF50978">
    <property type="entry name" value="WD40 repeat-like"/>
    <property type="match status" value="1"/>
</dbReference>
<dbReference type="PROSITE" id="PS50294">
    <property type="entry name" value="WD_REPEATS_REGION"/>
    <property type="match status" value="2"/>
</dbReference>
<dbReference type="InterPro" id="IPR015943">
    <property type="entry name" value="WD40/YVTN_repeat-like_dom_sf"/>
</dbReference>
<dbReference type="VEuPathDB" id="FungiDB:LCOR_02624.1"/>
<protein>
    <submittedName>
        <fullName evidence="6">Proteasomal atpase-associated factor 1</fullName>
    </submittedName>
</protein>
<dbReference type="GO" id="GO:0000502">
    <property type="term" value="C:proteasome complex"/>
    <property type="evidence" value="ECO:0007669"/>
    <property type="project" value="UniProtKB-KW"/>
</dbReference>
<keyword evidence="2" id="KW-0677">Repeat</keyword>
<evidence type="ECO:0000256" key="5">
    <source>
        <dbReference type="PROSITE-ProRule" id="PRU00221"/>
    </source>
</evidence>
<evidence type="ECO:0000256" key="4">
    <source>
        <dbReference type="ARBA" id="ARBA00038321"/>
    </source>
</evidence>
<evidence type="ECO:0000256" key="1">
    <source>
        <dbReference type="ARBA" id="ARBA00022574"/>
    </source>
</evidence>